<feature type="domain" description="Bro-N" evidence="1">
    <location>
        <begin position="2"/>
        <end position="108"/>
    </location>
</feature>
<dbReference type="InterPro" id="IPR003497">
    <property type="entry name" value="BRO_N_domain"/>
</dbReference>
<sequence length="275" mass="31236">MSQEMQEYDFHGNKVRVLTDKQNDPWFIAKDICDVLELGNVGEAVRGLDDDEKTNISNPDVWNQPGRAPLIVSEAGFYKLVLRSRKPVAKEFQRWVTHEVLPSIREHGAYMTQQTIERVLTDPDTLIRLATDLKHEREARAQAEQQVRSLTPKAQAFADFCEAPGLSTVRDAAAMLTTAGIPIREGELRTWMLDNNWIYRKGNGYRPYAAHTQAGHLRLEPPRGHGTHHDGTQFAFDPVCKITRRGLTLLYQRIGSERIANRLDYTPDAYALGID</sequence>
<reference evidence="2 3" key="1">
    <citation type="journal article" date="2019" name="Appl. Environ. Microbiol.">
        <title>Dissecting the evolutionary development of the Bifidobacterium animalis species through comparative genomics analyses.</title>
        <authorList>
            <person name="Lugli G.A."/>
            <person name="Mancino W."/>
            <person name="Milani C."/>
            <person name="Duranti S."/>
            <person name="Mancabelli L."/>
            <person name="Napoli S."/>
            <person name="Mangifesta M."/>
            <person name="Viappiani A."/>
            <person name="Anzalone R."/>
            <person name="Longhi G."/>
            <person name="van Sinderen D."/>
            <person name="Ventura M."/>
            <person name="Turroni F."/>
        </authorList>
    </citation>
    <scope>NUCLEOTIDE SEQUENCE [LARGE SCALE GENOMIC DNA]</scope>
    <source>
        <strain evidence="2 3">2011B</strain>
    </source>
</reference>
<dbReference type="PANTHER" id="PTHR36180:SF2">
    <property type="entry name" value="BRO FAMILY PROTEIN"/>
    <property type="match status" value="1"/>
</dbReference>
<dbReference type="GO" id="GO:0003677">
    <property type="term" value="F:DNA binding"/>
    <property type="evidence" value="ECO:0007669"/>
    <property type="project" value="InterPro"/>
</dbReference>
<evidence type="ECO:0000259" key="1">
    <source>
        <dbReference type="PROSITE" id="PS51750"/>
    </source>
</evidence>
<dbReference type="AlphaFoldDB" id="A0A8B3RJW5"/>
<dbReference type="PANTHER" id="PTHR36180">
    <property type="entry name" value="DNA-BINDING PROTEIN-RELATED-RELATED"/>
    <property type="match status" value="1"/>
</dbReference>
<dbReference type="RefSeq" id="WP_130077193.1">
    <property type="nucleotide sequence ID" value="NZ_RSCO01000013.1"/>
</dbReference>
<dbReference type="Pfam" id="PF03374">
    <property type="entry name" value="ANT"/>
    <property type="match status" value="1"/>
</dbReference>
<dbReference type="InterPro" id="IPR005039">
    <property type="entry name" value="Ant_C"/>
</dbReference>
<protein>
    <submittedName>
        <fullName evidence="2">Phage antirepressor protein</fullName>
    </submittedName>
</protein>
<dbReference type="Proteomes" id="UP000293613">
    <property type="component" value="Unassembled WGS sequence"/>
</dbReference>
<organism evidence="2 3">
    <name type="scientific">Bifidobacterium animalis subsp. lactis</name>
    <name type="common">Bifidobacterium lactis</name>
    <dbReference type="NCBI Taxonomy" id="302911"/>
    <lineage>
        <taxon>Bacteria</taxon>
        <taxon>Bacillati</taxon>
        <taxon>Actinomycetota</taxon>
        <taxon>Actinomycetes</taxon>
        <taxon>Bifidobacteriales</taxon>
        <taxon>Bifidobacteriaceae</taxon>
        <taxon>Bifidobacterium</taxon>
    </lineage>
</organism>
<gene>
    <name evidence="2" type="ORF">PG2011B_0306</name>
</gene>
<name>A0A8B3RJW5_BIFAN</name>
<dbReference type="SMART" id="SM01040">
    <property type="entry name" value="Bro-N"/>
    <property type="match status" value="1"/>
</dbReference>
<evidence type="ECO:0000313" key="3">
    <source>
        <dbReference type="Proteomes" id="UP000293613"/>
    </source>
</evidence>
<proteinExistence type="predicted"/>
<dbReference type="Pfam" id="PF02498">
    <property type="entry name" value="Bro-N"/>
    <property type="match status" value="1"/>
</dbReference>
<accession>A0A8B3RJW5</accession>
<comment type="caution">
    <text evidence="2">The sequence shown here is derived from an EMBL/GenBank/DDBJ whole genome shotgun (WGS) entry which is preliminary data.</text>
</comment>
<dbReference type="EMBL" id="RSCO01000013">
    <property type="protein sequence ID" value="RYM96109.1"/>
    <property type="molecule type" value="Genomic_DNA"/>
</dbReference>
<dbReference type="PROSITE" id="PS51750">
    <property type="entry name" value="BRO_N"/>
    <property type="match status" value="1"/>
</dbReference>
<evidence type="ECO:0000313" key="2">
    <source>
        <dbReference type="EMBL" id="RYM96109.1"/>
    </source>
</evidence>